<dbReference type="EMBL" id="CP016782">
    <property type="protein sequence ID" value="ASY28088.1"/>
    <property type="molecule type" value="Genomic_DNA"/>
</dbReference>
<evidence type="ECO:0000313" key="9">
    <source>
        <dbReference type="Proteomes" id="UP000217221"/>
    </source>
</evidence>
<dbReference type="NCBIfam" id="NF006870">
    <property type="entry name" value="PRK09364.1"/>
    <property type="match status" value="1"/>
</dbReference>
<dbReference type="EC" id="4.6.1.17" evidence="3 6"/>
<dbReference type="GO" id="GO:0061799">
    <property type="term" value="F:cyclic pyranopterin monophosphate synthase activity"/>
    <property type="evidence" value="ECO:0007669"/>
    <property type="project" value="UniProtKB-UniRule"/>
</dbReference>
<comment type="pathway">
    <text evidence="2 6">Cofactor biosynthesis; molybdopterin biosynthesis.</text>
</comment>
<dbReference type="PANTHER" id="PTHR22960:SF29">
    <property type="entry name" value="CYCLIC PYRANOPTERIN MONOPHOSPHATE SYNTHASE"/>
    <property type="match status" value="1"/>
</dbReference>
<feature type="binding site" evidence="6">
    <location>
        <begin position="76"/>
        <end position="78"/>
    </location>
    <ligand>
        <name>substrate</name>
    </ligand>
</feature>
<evidence type="ECO:0000256" key="6">
    <source>
        <dbReference type="HAMAP-Rule" id="MF_01224"/>
    </source>
</evidence>
<dbReference type="KEGG" id="plim:PHILAsVB114_05600"/>
<reference evidence="8 9" key="1">
    <citation type="submission" date="2016-07" db="EMBL/GenBank/DDBJ databases">
        <title>High microdiversification within the ubiquitous acI lineage of Actinobacteria.</title>
        <authorList>
            <person name="Neuenschwander S.M."/>
            <person name="Salcher M."/>
            <person name="Ghai R."/>
            <person name="Pernthaler J."/>
        </authorList>
    </citation>
    <scope>NUCLEOTIDE SEQUENCE [LARGE SCALE GENOMIC DNA]</scope>
    <source>
        <strain evidence="8">MMS-VB-114</strain>
    </source>
</reference>
<dbReference type="RefSeq" id="WP_095698394.1">
    <property type="nucleotide sequence ID" value="NZ_CP016782.1"/>
</dbReference>
<dbReference type="InterPro" id="IPR050105">
    <property type="entry name" value="MoCo_biosynth_MoaA/MoaC"/>
</dbReference>
<dbReference type="GO" id="GO:0006777">
    <property type="term" value="P:Mo-molybdopterin cofactor biosynthetic process"/>
    <property type="evidence" value="ECO:0007669"/>
    <property type="project" value="UniProtKB-UniRule"/>
</dbReference>
<dbReference type="CDD" id="cd01420">
    <property type="entry name" value="MoaC_PE"/>
    <property type="match status" value="1"/>
</dbReference>
<name>A0A249LG33_9ACTN</name>
<evidence type="ECO:0000256" key="4">
    <source>
        <dbReference type="ARBA" id="ARBA00023150"/>
    </source>
</evidence>
<evidence type="ECO:0000256" key="5">
    <source>
        <dbReference type="ARBA" id="ARBA00023239"/>
    </source>
</evidence>
<accession>A0A249LG33</accession>
<dbReference type="Gene3D" id="3.30.70.640">
    <property type="entry name" value="Molybdopterin cofactor biosynthesis C (MoaC) domain"/>
    <property type="match status" value="1"/>
</dbReference>
<dbReference type="InterPro" id="IPR002820">
    <property type="entry name" value="Mopterin_CF_biosynth-C_dom"/>
</dbReference>
<dbReference type="Proteomes" id="UP000217221">
    <property type="component" value="Chromosome"/>
</dbReference>
<comment type="subunit">
    <text evidence="6">Homohexamer; trimer of dimers.</text>
</comment>
<comment type="function">
    <text evidence="6">Catalyzes the conversion of (8S)-3',8-cyclo-7,8-dihydroguanosine 5'-triphosphate to cyclic pyranopterin monophosphate (cPMP).</text>
</comment>
<gene>
    <name evidence="6" type="primary">moaC</name>
    <name evidence="8" type="ORF">PHILAsVB114_05600</name>
</gene>
<dbReference type="PANTHER" id="PTHR22960">
    <property type="entry name" value="MOLYBDOPTERIN COFACTOR SYNTHESIS PROTEIN A"/>
    <property type="match status" value="1"/>
</dbReference>
<feature type="active site" evidence="6">
    <location>
        <position position="127"/>
    </location>
</feature>
<evidence type="ECO:0000256" key="1">
    <source>
        <dbReference type="ARBA" id="ARBA00001637"/>
    </source>
</evidence>
<evidence type="ECO:0000313" key="8">
    <source>
        <dbReference type="EMBL" id="ASY28088.1"/>
    </source>
</evidence>
<dbReference type="AlphaFoldDB" id="A0A249LG33"/>
<dbReference type="UniPathway" id="UPA00344"/>
<evidence type="ECO:0000256" key="3">
    <source>
        <dbReference type="ARBA" id="ARBA00012575"/>
    </source>
</evidence>
<dbReference type="HAMAP" id="MF_01224_B">
    <property type="entry name" value="MoaC_B"/>
    <property type="match status" value="1"/>
</dbReference>
<evidence type="ECO:0000259" key="7">
    <source>
        <dbReference type="Pfam" id="PF01967"/>
    </source>
</evidence>
<proteinExistence type="inferred from homology"/>
<evidence type="ECO:0000256" key="2">
    <source>
        <dbReference type="ARBA" id="ARBA00005046"/>
    </source>
</evidence>
<feature type="binding site" evidence="6">
    <location>
        <begin position="112"/>
        <end position="113"/>
    </location>
    <ligand>
        <name>substrate</name>
    </ligand>
</feature>
<dbReference type="InterPro" id="IPR047594">
    <property type="entry name" value="MoaC_bact/euk"/>
</dbReference>
<dbReference type="InterPro" id="IPR036522">
    <property type="entry name" value="MoaC_sf"/>
</dbReference>
<sequence>MSEKLSHINDEGNAHMVDVSDRDITQRSASASGKVLLSKSVLSLIAEGKAPKGDVLATARIAGIMGAKKTAELIPLCHPISISSVNVDLEIADDGVKIYSTVKISDRTGVEMEALTAVSIAALTIIDMTKALDPGATIEHIQVDEKDGGRNGHWKRT</sequence>
<dbReference type="InterPro" id="IPR023045">
    <property type="entry name" value="MoaC"/>
</dbReference>
<dbReference type="NCBIfam" id="TIGR00581">
    <property type="entry name" value="moaC"/>
    <property type="match status" value="1"/>
</dbReference>
<keyword evidence="5 6" id="KW-0456">Lyase</keyword>
<organism evidence="8 9">
    <name type="scientific">Candidatus Planktophila limnetica</name>
    <dbReference type="NCBI Taxonomy" id="573600"/>
    <lineage>
        <taxon>Bacteria</taxon>
        <taxon>Bacillati</taxon>
        <taxon>Actinomycetota</taxon>
        <taxon>Actinomycetes</taxon>
        <taxon>Candidatus Nanopelagicales</taxon>
        <taxon>Candidatus Nanopelagicaceae</taxon>
        <taxon>Candidatus Planktophila</taxon>
    </lineage>
</organism>
<dbReference type="SUPFAM" id="SSF55040">
    <property type="entry name" value="Molybdenum cofactor biosynthesis protein C, MoaC"/>
    <property type="match status" value="1"/>
</dbReference>
<dbReference type="Pfam" id="PF01967">
    <property type="entry name" value="MoaC"/>
    <property type="match status" value="1"/>
</dbReference>
<feature type="domain" description="Molybdopterin cofactor biosynthesis C (MoaC)" evidence="7">
    <location>
        <begin position="16"/>
        <end position="149"/>
    </location>
</feature>
<protein>
    <recommendedName>
        <fullName evidence="3 6">Cyclic pyranopterin monophosphate synthase</fullName>
        <ecNumber evidence="3 6">4.6.1.17</ecNumber>
    </recommendedName>
    <alternativeName>
        <fullName evidence="6">Molybdenum cofactor biosynthesis protein C</fullName>
    </alternativeName>
</protein>
<comment type="catalytic activity">
    <reaction evidence="1 6">
        <text>(8S)-3',8-cyclo-7,8-dihydroguanosine 5'-triphosphate = cyclic pyranopterin phosphate + diphosphate</text>
        <dbReference type="Rhea" id="RHEA:49580"/>
        <dbReference type="ChEBI" id="CHEBI:33019"/>
        <dbReference type="ChEBI" id="CHEBI:59648"/>
        <dbReference type="ChEBI" id="CHEBI:131766"/>
        <dbReference type="EC" id="4.6.1.17"/>
    </reaction>
</comment>
<dbReference type="OrthoDB" id="9794429at2"/>
<keyword evidence="4 6" id="KW-0501">Molybdenum cofactor biosynthesis</keyword>
<keyword evidence="9" id="KW-1185">Reference proteome</keyword>
<comment type="similarity">
    <text evidence="6">Belongs to the MoaC family.</text>
</comment>